<accession>M8AQA8</accession>
<dbReference type="InterPro" id="IPR052929">
    <property type="entry name" value="RNase_H-like_EbsB-rel"/>
</dbReference>
<dbReference type="InterPro" id="IPR036397">
    <property type="entry name" value="RNaseH_sf"/>
</dbReference>
<evidence type="ECO:0000259" key="1">
    <source>
        <dbReference type="Pfam" id="PF13456"/>
    </source>
</evidence>
<dbReference type="AlphaFoldDB" id="M8AQA8"/>
<dbReference type="CDD" id="cd06222">
    <property type="entry name" value="RNase_H_like"/>
    <property type="match status" value="1"/>
</dbReference>
<evidence type="ECO:0000313" key="2">
    <source>
        <dbReference type="EnsemblPlants" id="EMT03920"/>
    </source>
</evidence>
<dbReference type="InterPro" id="IPR002156">
    <property type="entry name" value="RNaseH_domain"/>
</dbReference>
<name>M8AQA8_AEGTA</name>
<organism evidence="2">
    <name type="scientific">Aegilops tauschii</name>
    <name type="common">Tausch's goatgrass</name>
    <name type="synonym">Aegilops squarrosa</name>
    <dbReference type="NCBI Taxonomy" id="37682"/>
    <lineage>
        <taxon>Eukaryota</taxon>
        <taxon>Viridiplantae</taxon>
        <taxon>Streptophyta</taxon>
        <taxon>Embryophyta</taxon>
        <taxon>Tracheophyta</taxon>
        <taxon>Spermatophyta</taxon>
        <taxon>Magnoliopsida</taxon>
        <taxon>Liliopsida</taxon>
        <taxon>Poales</taxon>
        <taxon>Poaceae</taxon>
        <taxon>BOP clade</taxon>
        <taxon>Pooideae</taxon>
        <taxon>Triticodae</taxon>
        <taxon>Triticeae</taxon>
        <taxon>Triticinae</taxon>
        <taxon>Aegilops</taxon>
    </lineage>
</organism>
<feature type="domain" description="RNase H type-1" evidence="1">
    <location>
        <begin position="11"/>
        <end position="83"/>
    </location>
</feature>
<dbReference type="SUPFAM" id="SSF53098">
    <property type="entry name" value="Ribonuclease H-like"/>
    <property type="match status" value="1"/>
</dbReference>
<reference evidence="2" key="1">
    <citation type="submission" date="2015-06" db="UniProtKB">
        <authorList>
            <consortium name="EnsemblPlants"/>
        </authorList>
    </citation>
    <scope>IDENTIFICATION</scope>
</reference>
<dbReference type="PANTHER" id="PTHR47074">
    <property type="entry name" value="BNAC02G40300D PROTEIN"/>
    <property type="match status" value="1"/>
</dbReference>
<dbReference type="InterPro" id="IPR044730">
    <property type="entry name" value="RNase_H-like_dom_plant"/>
</dbReference>
<sequence length="87" mass="9066">MRICKICRCPTDGAFGYILRSDTGEFCAAGVKSALQAEAMACLAAIEGAASCGVHRVILESDSLSLVQPLNSGDSDKGELGVLFREA</sequence>
<protein>
    <recommendedName>
        <fullName evidence="1">RNase H type-1 domain-containing protein</fullName>
    </recommendedName>
</protein>
<dbReference type="GO" id="GO:0003676">
    <property type="term" value="F:nucleic acid binding"/>
    <property type="evidence" value="ECO:0007669"/>
    <property type="project" value="InterPro"/>
</dbReference>
<proteinExistence type="predicted"/>
<dbReference type="EnsemblPlants" id="EMT03920">
    <property type="protein sequence ID" value="EMT03920"/>
    <property type="gene ID" value="F775_02066"/>
</dbReference>
<dbReference type="Gene3D" id="3.30.420.10">
    <property type="entry name" value="Ribonuclease H-like superfamily/Ribonuclease H"/>
    <property type="match status" value="1"/>
</dbReference>
<dbReference type="Pfam" id="PF13456">
    <property type="entry name" value="RVT_3"/>
    <property type="match status" value="1"/>
</dbReference>
<dbReference type="InterPro" id="IPR012337">
    <property type="entry name" value="RNaseH-like_sf"/>
</dbReference>
<dbReference type="PANTHER" id="PTHR47074:SF11">
    <property type="entry name" value="REVERSE TRANSCRIPTASE-LIKE PROTEIN"/>
    <property type="match status" value="1"/>
</dbReference>
<dbReference type="GO" id="GO:0004523">
    <property type="term" value="F:RNA-DNA hybrid ribonuclease activity"/>
    <property type="evidence" value="ECO:0007669"/>
    <property type="project" value="InterPro"/>
</dbReference>